<sequence length="86" mass="9389">MNEPDESTDVVICDAVIDIIRAGDPVAFTVALNDGFRAPAFTLRAIGGSVRVHDFRQDFVGDYPTILQAYWAGARHRLALIEAVEA</sequence>
<dbReference type="EMBL" id="JAMOIM010000095">
    <property type="protein sequence ID" value="MCW6513107.1"/>
    <property type="molecule type" value="Genomic_DNA"/>
</dbReference>
<evidence type="ECO:0000313" key="2">
    <source>
        <dbReference type="Proteomes" id="UP001165667"/>
    </source>
</evidence>
<evidence type="ECO:0000313" key="1">
    <source>
        <dbReference type="EMBL" id="MCW6513107.1"/>
    </source>
</evidence>
<proteinExistence type="predicted"/>
<organism evidence="1 2">
    <name type="scientific">Lichenifustis flavocetrariae</name>
    <dbReference type="NCBI Taxonomy" id="2949735"/>
    <lineage>
        <taxon>Bacteria</taxon>
        <taxon>Pseudomonadati</taxon>
        <taxon>Pseudomonadota</taxon>
        <taxon>Alphaproteobacteria</taxon>
        <taxon>Hyphomicrobiales</taxon>
        <taxon>Lichenihabitantaceae</taxon>
        <taxon>Lichenifustis</taxon>
    </lineage>
</organism>
<dbReference type="Proteomes" id="UP001165667">
    <property type="component" value="Unassembled WGS sequence"/>
</dbReference>
<comment type="caution">
    <text evidence="1">The sequence shown here is derived from an EMBL/GenBank/DDBJ whole genome shotgun (WGS) entry which is preliminary data.</text>
</comment>
<accession>A0AA41ZC11</accession>
<protein>
    <submittedName>
        <fullName evidence="1">Uncharacterized protein</fullName>
    </submittedName>
</protein>
<keyword evidence="2" id="KW-1185">Reference proteome</keyword>
<gene>
    <name evidence="1" type="ORF">M8523_35230</name>
</gene>
<reference evidence="1" key="1">
    <citation type="submission" date="2022-05" db="EMBL/GenBank/DDBJ databases">
        <authorList>
            <person name="Pankratov T."/>
        </authorList>
    </citation>
    <scope>NUCLEOTIDE SEQUENCE</scope>
    <source>
        <strain evidence="1">BP6-180914</strain>
    </source>
</reference>
<dbReference type="RefSeq" id="WP_282589482.1">
    <property type="nucleotide sequence ID" value="NZ_JAMOIM010000095.1"/>
</dbReference>
<dbReference type="AlphaFoldDB" id="A0AA41ZC11"/>
<name>A0AA41ZC11_9HYPH</name>